<organism evidence="1 2">
    <name type="scientific">Bacteroides cellulosilyticus</name>
    <dbReference type="NCBI Taxonomy" id="246787"/>
    <lineage>
        <taxon>Bacteria</taxon>
        <taxon>Pseudomonadati</taxon>
        <taxon>Bacteroidota</taxon>
        <taxon>Bacteroidia</taxon>
        <taxon>Bacteroidales</taxon>
        <taxon>Bacteroidaceae</taxon>
        <taxon>Bacteroides</taxon>
    </lineage>
</organism>
<dbReference type="RefSeq" id="WP_081679846.1">
    <property type="nucleotide sequence ID" value="NZ_CP012801.1"/>
</dbReference>
<dbReference type="PATRIC" id="fig|246787.4.peg.5720"/>
<dbReference type="AlphaFoldDB" id="A0A0P0GDX4"/>
<dbReference type="Proteomes" id="UP000061809">
    <property type="component" value="Chromosome"/>
</dbReference>
<name>A0A0P0GDX4_9BACE</name>
<dbReference type="KEGG" id="bcel:BcellWH2_05543"/>
<reference evidence="1 2" key="1">
    <citation type="journal article" date="2015" name="Science">
        <title>Genetic determinants of in vivo fitness and diet responsiveness in multiple human gut Bacteroides.</title>
        <authorList>
            <person name="Wu M."/>
            <person name="McNulty N.P."/>
            <person name="Rodionov D.A."/>
            <person name="Khoroshkin M.S."/>
            <person name="Griffin N.W."/>
            <person name="Cheng J."/>
            <person name="Latreille P."/>
            <person name="Kerstetter R.A."/>
            <person name="Terrapon N."/>
            <person name="Henrissat B."/>
            <person name="Osterman A.L."/>
            <person name="Gordon J.I."/>
        </authorList>
    </citation>
    <scope>NUCLEOTIDE SEQUENCE [LARGE SCALE GENOMIC DNA]</scope>
    <source>
        <strain evidence="1 2">WH2</strain>
    </source>
</reference>
<evidence type="ECO:0000313" key="1">
    <source>
        <dbReference type="EMBL" id="ALJ62741.1"/>
    </source>
</evidence>
<sequence>MKMKLIDYKIPAECSRVSIEAIDNKLLIIFEPEHYGDFHCDLTDHVEEVPRIGDTAIFWNDEDRTRAIIARLSDENSSDLTDEHPYKAANDIWFQNAIRFRSEDQYRQITGVSYVHR</sequence>
<proteinExistence type="predicted"/>
<accession>A0A0P0GDX4</accession>
<evidence type="ECO:0000313" key="2">
    <source>
        <dbReference type="Proteomes" id="UP000061809"/>
    </source>
</evidence>
<gene>
    <name evidence="1" type="ORF">BcellWH2_05543</name>
</gene>
<dbReference type="EMBL" id="CP012801">
    <property type="protein sequence ID" value="ALJ62741.1"/>
    <property type="molecule type" value="Genomic_DNA"/>
</dbReference>
<protein>
    <submittedName>
        <fullName evidence="1">Uncharacterized protein</fullName>
    </submittedName>
</protein>